<accession>A0ABV8VVV2</accession>
<protein>
    <submittedName>
        <fullName evidence="8">YeiH family protein</fullName>
    </submittedName>
</protein>
<evidence type="ECO:0000256" key="7">
    <source>
        <dbReference type="SAM" id="Phobius"/>
    </source>
</evidence>
<dbReference type="Pfam" id="PF03601">
    <property type="entry name" value="Cons_hypoth698"/>
    <property type="match status" value="1"/>
</dbReference>
<keyword evidence="5 7" id="KW-1133">Transmembrane helix</keyword>
<evidence type="ECO:0000256" key="6">
    <source>
        <dbReference type="ARBA" id="ARBA00023136"/>
    </source>
</evidence>
<keyword evidence="4 7" id="KW-0812">Transmembrane</keyword>
<evidence type="ECO:0000256" key="1">
    <source>
        <dbReference type="ARBA" id="ARBA00004651"/>
    </source>
</evidence>
<evidence type="ECO:0000256" key="2">
    <source>
        <dbReference type="ARBA" id="ARBA00007977"/>
    </source>
</evidence>
<dbReference type="PANTHER" id="PTHR30106:SF2">
    <property type="entry name" value="UPF0324 INNER MEMBRANE PROTEIN YEIH"/>
    <property type="match status" value="1"/>
</dbReference>
<dbReference type="Proteomes" id="UP001595880">
    <property type="component" value="Unassembled WGS sequence"/>
</dbReference>
<evidence type="ECO:0000256" key="5">
    <source>
        <dbReference type="ARBA" id="ARBA00022989"/>
    </source>
</evidence>
<feature type="transmembrane region" description="Helical" evidence="7">
    <location>
        <begin position="99"/>
        <end position="117"/>
    </location>
</feature>
<name>A0ABV8VVV2_9BACI</name>
<evidence type="ECO:0000313" key="8">
    <source>
        <dbReference type="EMBL" id="MFC4388032.1"/>
    </source>
</evidence>
<reference evidence="9" key="1">
    <citation type="journal article" date="2019" name="Int. J. Syst. Evol. Microbiol.">
        <title>The Global Catalogue of Microorganisms (GCM) 10K type strain sequencing project: providing services to taxonomists for standard genome sequencing and annotation.</title>
        <authorList>
            <consortium name="The Broad Institute Genomics Platform"/>
            <consortium name="The Broad Institute Genome Sequencing Center for Infectious Disease"/>
            <person name="Wu L."/>
            <person name="Ma J."/>
        </authorList>
    </citation>
    <scope>NUCLEOTIDE SEQUENCE [LARGE SCALE GENOMIC DNA]</scope>
    <source>
        <strain evidence="9">KACC 14058</strain>
    </source>
</reference>
<dbReference type="RefSeq" id="WP_390198753.1">
    <property type="nucleotide sequence ID" value="NZ_JBHSDV010000002.1"/>
</dbReference>
<feature type="transmembrane region" description="Helical" evidence="7">
    <location>
        <begin position="219"/>
        <end position="240"/>
    </location>
</feature>
<feature type="transmembrane region" description="Helical" evidence="7">
    <location>
        <begin position="159"/>
        <end position="182"/>
    </location>
</feature>
<feature type="transmembrane region" description="Helical" evidence="7">
    <location>
        <begin position="189"/>
        <end position="207"/>
    </location>
</feature>
<keyword evidence="3" id="KW-1003">Cell membrane</keyword>
<keyword evidence="6 7" id="KW-0472">Membrane</keyword>
<feature type="transmembrane region" description="Helical" evidence="7">
    <location>
        <begin position="43"/>
        <end position="63"/>
    </location>
</feature>
<evidence type="ECO:0000256" key="4">
    <source>
        <dbReference type="ARBA" id="ARBA00022692"/>
    </source>
</evidence>
<dbReference type="PANTHER" id="PTHR30106">
    <property type="entry name" value="INNER MEMBRANE PROTEIN YEIH-RELATED"/>
    <property type="match status" value="1"/>
</dbReference>
<comment type="subcellular location">
    <subcellularLocation>
        <location evidence="1">Cell membrane</location>
        <topology evidence="1">Multi-pass membrane protein</topology>
    </subcellularLocation>
</comment>
<comment type="caution">
    <text evidence="8">The sequence shown here is derived from an EMBL/GenBank/DDBJ whole genome shotgun (WGS) entry which is preliminary data.</text>
</comment>
<feature type="transmembrane region" description="Helical" evidence="7">
    <location>
        <begin position="129"/>
        <end position="147"/>
    </location>
</feature>
<proteinExistence type="inferred from homology"/>
<evidence type="ECO:0000313" key="9">
    <source>
        <dbReference type="Proteomes" id="UP001595880"/>
    </source>
</evidence>
<dbReference type="EMBL" id="JBHSDV010000002">
    <property type="protein sequence ID" value="MFC4388032.1"/>
    <property type="molecule type" value="Genomic_DNA"/>
</dbReference>
<dbReference type="InterPro" id="IPR018383">
    <property type="entry name" value="UPF0324_pro"/>
</dbReference>
<gene>
    <name evidence="8" type="ORF">ACFOZ1_09455</name>
</gene>
<sequence>MGMTAKKQMEVMKRYGQGILLTFGIAIIASVLAKIPFLSVMGQLVIAIIIGMIWRAVIGLNDGSKLGVTFSSKRLLKVGIILLGVRLNLLDIYHAGAKVFLIAVIHIIFTLVVVYVIAKMLHVKKEISVLTACGTAICGAAAVVAIAPQVKAKEEEVAVSATNVAILGTLFTLLYTSIYPFLSMSSEAYGVWTGGTLHEVAHVIAAANVGGEEAMNQAIIMKLTRVALLVPVALLIGYLFQRKESGSRQKGQTVSIIPWFIFGFLLMSGVHTLGIVSEQVATNIVNIAYVLLAMAMAGLGLQVEFKALRKIGIRPFVAGFIGSVLLVCLGYILVTFFVA</sequence>
<keyword evidence="9" id="KW-1185">Reference proteome</keyword>
<feature type="transmembrane region" description="Helical" evidence="7">
    <location>
        <begin position="313"/>
        <end position="338"/>
    </location>
</feature>
<feature type="transmembrane region" description="Helical" evidence="7">
    <location>
        <begin position="280"/>
        <end position="301"/>
    </location>
</feature>
<comment type="similarity">
    <text evidence="2">Belongs to the UPF0324 family.</text>
</comment>
<organism evidence="8 9">
    <name type="scientific">Gracilibacillus marinus</name>
    <dbReference type="NCBI Taxonomy" id="630535"/>
    <lineage>
        <taxon>Bacteria</taxon>
        <taxon>Bacillati</taxon>
        <taxon>Bacillota</taxon>
        <taxon>Bacilli</taxon>
        <taxon>Bacillales</taxon>
        <taxon>Bacillaceae</taxon>
        <taxon>Gracilibacillus</taxon>
    </lineage>
</organism>
<feature type="transmembrane region" description="Helical" evidence="7">
    <location>
        <begin position="252"/>
        <end position="274"/>
    </location>
</feature>
<evidence type="ECO:0000256" key="3">
    <source>
        <dbReference type="ARBA" id="ARBA00022475"/>
    </source>
</evidence>